<reference evidence="1" key="1">
    <citation type="submission" date="2022-06" db="EMBL/GenBank/DDBJ databases">
        <title>The First Complete Genome of the Simian Malaria Parasite Plasmodium brasilianum.</title>
        <authorList>
            <person name="Bajic M."/>
            <person name="Ravishankar S."/>
        </authorList>
    </citation>
    <scope>NUCLEOTIDE SEQUENCE</scope>
    <source>
        <strain evidence="1">Bolivian I</strain>
    </source>
</reference>
<gene>
    <name evidence="1" type="ORF">MKS88_002161</name>
</gene>
<proteinExistence type="predicted"/>
<dbReference type="Proteomes" id="UP001056978">
    <property type="component" value="Chromosome 7"/>
</dbReference>
<comment type="caution">
    <text evidence="1">The sequence shown here is derived from an EMBL/GenBank/DDBJ whole genome shotgun (WGS) entry which is preliminary data.</text>
</comment>
<protein>
    <submittedName>
        <fullName evidence="1">Uncharacterized protein</fullName>
    </submittedName>
</protein>
<sequence length="274" mass="32288">MEQKIKTLLFKKISAIIILSWICHIYIYTRTHNESLVKCYNSPRILYTRKYRLLAKYNQDRNSTIVYLKEDMPNDKRDTSNNEKCVIGKKKQSNGSLPRNARCHKKNMKNKSYIFETGKYSYIEKKIFKELDYLNFLKNKRTISDKLYKKIILKKFSLRLSFPVILLLLFSIALLVELFVGYGVTNLLFGVLSRYLDKSGLESLQNTLLATPFGKMFYTVVEISNEKKSGLIRNFLGFIVYFSVFFILGISMILGIAYYHKKVKKYDKIIFKRN</sequence>
<name>A0ACB9YEG2_PLABR</name>
<evidence type="ECO:0000313" key="2">
    <source>
        <dbReference type="Proteomes" id="UP001056978"/>
    </source>
</evidence>
<keyword evidence="2" id="KW-1185">Reference proteome</keyword>
<organism evidence="1 2">
    <name type="scientific">Plasmodium brasilianum</name>
    <dbReference type="NCBI Taxonomy" id="5824"/>
    <lineage>
        <taxon>Eukaryota</taxon>
        <taxon>Sar</taxon>
        <taxon>Alveolata</taxon>
        <taxon>Apicomplexa</taxon>
        <taxon>Aconoidasida</taxon>
        <taxon>Haemosporida</taxon>
        <taxon>Plasmodiidae</taxon>
        <taxon>Plasmodium</taxon>
        <taxon>Plasmodium (Plasmodium)</taxon>
    </lineage>
</organism>
<accession>A0ACB9YEG2</accession>
<evidence type="ECO:0000313" key="1">
    <source>
        <dbReference type="EMBL" id="KAI4839604.1"/>
    </source>
</evidence>
<dbReference type="EMBL" id="CM043775">
    <property type="protein sequence ID" value="KAI4839604.1"/>
    <property type="molecule type" value="Genomic_DNA"/>
</dbReference>